<comment type="similarity">
    <text evidence="3">Belongs to the metallo-dependent hydrolases superfamily. Phosphotriesterase family.</text>
</comment>
<dbReference type="PANTHER" id="PTHR10819:SF3">
    <property type="entry name" value="PHOSPHOTRIESTERASE-RELATED PROTEIN"/>
    <property type="match status" value="1"/>
</dbReference>
<dbReference type="PROSITE" id="PS51347">
    <property type="entry name" value="PHOSPHOTRIESTERASE_2"/>
    <property type="match status" value="1"/>
</dbReference>
<dbReference type="GO" id="GO:0008270">
    <property type="term" value="F:zinc ion binding"/>
    <property type="evidence" value="ECO:0007669"/>
    <property type="project" value="InterPro"/>
</dbReference>
<dbReference type="Pfam" id="PF02126">
    <property type="entry name" value="PTE"/>
    <property type="match status" value="1"/>
</dbReference>
<reference evidence="4 5" key="1">
    <citation type="submission" date="2019-08" db="EMBL/GenBank/DDBJ databases">
        <title>Actinomadura sp. nov. CYP1-5 isolated from mountain soil.</title>
        <authorList>
            <person name="Songsumanus A."/>
            <person name="Kuncharoen N."/>
            <person name="Kudo T."/>
            <person name="Yuki M."/>
            <person name="Igarashi Y."/>
            <person name="Tanasupawat S."/>
        </authorList>
    </citation>
    <scope>NUCLEOTIDE SEQUENCE [LARGE SCALE GENOMIC DNA]</scope>
    <source>
        <strain evidence="4 5">JCM 14158</strain>
    </source>
</reference>
<protein>
    <submittedName>
        <fullName evidence="4">Phosphotriesterase</fullName>
    </submittedName>
</protein>
<accession>A0A5D0NCQ3</accession>
<evidence type="ECO:0000256" key="1">
    <source>
        <dbReference type="ARBA" id="ARBA00022723"/>
    </source>
</evidence>
<sequence>MAPRMSAPPATGRVVTVAGEVDPAALGLTATSVHLVSDLNDDGDADDAKVTMEALGALALGLRNRDDRRLTEETVRPELADFAALGGGAVVEATGFDLAGRAAALARLARASGVAVVMGCGGRSTARTPGIAGTSADSIAEGIVRDLRDGVDGVRAGLIGGFDPLDLDRPDDRALAAGAAIAARETGAPVLVERAATAAATHGLLDLLAANGADLGRVAVGDCDGLATDADALAGLAARGVFVQFDGLGRLPTVYRETDDQDVAAAVMDLAGRGHAGRVLLSPRVARKIDLKSYGGGGYGFVAEQFVPFLRHLGADDALLGTLTTENPRRWLTITGDDR</sequence>
<dbReference type="STRING" id="1220554.GCA_001552135_02074"/>
<gene>
    <name evidence="4" type="ORF">FXF69_30585</name>
</gene>
<dbReference type="InterPro" id="IPR032466">
    <property type="entry name" value="Metal_Hydrolase"/>
</dbReference>
<dbReference type="InterPro" id="IPR001559">
    <property type="entry name" value="Phosphotriesterase"/>
</dbReference>
<dbReference type="AlphaFoldDB" id="A0A5D0NCQ3"/>
<proteinExistence type="inferred from homology"/>
<comment type="caution">
    <text evidence="3">Lacks conserved residue(s) required for the propagation of feature annotation.</text>
</comment>
<evidence type="ECO:0000256" key="3">
    <source>
        <dbReference type="PROSITE-ProRule" id="PRU00679"/>
    </source>
</evidence>
<dbReference type="GO" id="GO:0016787">
    <property type="term" value="F:hydrolase activity"/>
    <property type="evidence" value="ECO:0007669"/>
    <property type="project" value="UniProtKB-KW"/>
</dbReference>
<dbReference type="Gene3D" id="3.20.20.140">
    <property type="entry name" value="Metal-dependent hydrolases"/>
    <property type="match status" value="1"/>
</dbReference>
<keyword evidence="5" id="KW-1185">Reference proteome</keyword>
<organism evidence="4 5">
    <name type="scientific">Actinomadura chibensis</name>
    <dbReference type="NCBI Taxonomy" id="392828"/>
    <lineage>
        <taxon>Bacteria</taxon>
        <taxon>Bacillati</taxon>
        <taxon>Actinomycetota</taxon>
        <taxon>Actinomycetes</taxon>
        <taxon>Streptosporangiales</taxon>
        <taxon>Thermomonosporaceae</taxon>
        <taxon>Actinomadura</taxon>
    </lineage>
</organism>
<keyword evidence="1" id="KW-0479">Metal-binding</keyword>
<keyword evidence="2" id="KW-0378">Hydrolase</keyword>
<dbReference type="SUPFAM" id="SSF51556">
    <property type="entry name" value="Metallo-dependent hydrolases"/>
    <property type="match status" value="1"/>
</dbReference>
<evidence type="ECO:0000313" key="5">
    <source>
        <dbReference type="Proteomes" id="UP000323380"/>
    </source>
</evidence>
<comment type="caution">
    <text evidence="4">The sequence shown here is derived from an EMBL/GenBank/DDBJ whole genome shotgun (WGS) entry which is preliminary data.</text>
</comment>
<dbReference type="PANTHER" id="PTHR10819">
    <property type="entry name" value="PHOSPHOTRIESTERASE-RELATED"/>
    <property type="match status" value="1"/>
</dbReference>
<evidence type="ECO:0000256" key="2">
    <source>
        <dbReference type="ARBA" id="ARBA00022801"/>
    </source>
</evidence>
<evidence type="ECO:0000313" key="4">
    <source>
        <dbReference type="EMBL" id="TYB42176.1"/>
    </source>
</evidence>
<dbReference type="EMBL" id="VSFG01000008">
    <property type="protein sequence ID" value="TYB42176.1"/>
    <property type="molecule type" value="Genomic_DNA"/>
</dbReference>
<name>A0A5D0NCQ3_9ACTN</name>
<dbReference type="Proteomes" id="UP000323380">
    <property type="component" value="Unassembled WGS sequence"/>
</dbReference>